<feature type="chain" id="PRO_5038698108" evidence="4">
    <location>
        <begin position="28"/>
        <end position="968"/>
    </location>
</feature>
<feature type="compositionally biased region" description="Polar residues" evidence="2">
    <location>
        <begin position="912"/>
        <end position="933"/>
    </location>
</feature>
<dbReference type="Proteomes" id="UP000216444">
    <property type="component" value="Unassembled WGS sequence"/>
</dbReference>
<keyword evidence="1 4" id="KW-0732">Signal</keyword>
<dbReference type="InterPro" id="IPR006179">
    <property type="entry name" value="5_nucleotidase/apyrase"/>
</dbReference>
<dbReference type="PRINTS" id="PR01607">
    <property type="entry name" value="APYRASEFAMLY"/>
</dbReference>
<organism evidence="7 8">
    <name type="scientific">Bifidobacterium tissieri</name>
    <dbReference type="NCBI Taxonomy" id="1630162"/>
    <lineage>
        <taxon>Bacteria</taxon>
        <taxon>Bacillati</taxon>
        <taxon>Actinomycetota</taxon>
        <taxon>Actinomycetes</taxon>
        <taxon>Bifidobacteriales</taxon>
        <taxon>Bifidobacteriaceae</taxon>
        <taxon>Bifidobacterium</taxon>
    </lineage>
</organism>
<dbReference type="Gene3D" id="3.90.780.10">
    <property type="entry name" value="5'-Nucleotidase, C-terminal domain"/>
    <property type="match status" value="1"/>
</dbReference>
<feature type="region of interest" description="Disordered" evidence="2">
    <location>
        <begin position="910"/>
        <end position="933"/>
    </location>
</feature>
<dbReference type="Gene3D" id="3.60.21.10">
    <property type="match status" value="1"/>
</dbReference>
<keyword evidence="3" id="KW-1133">Transmembrane helix</keyword>
<feature type="domain" description="Calcineurin-like phosphoesterase" evidence="5">
    <location>
        <begin position="46"/>
        <end position="276"/>
    </location>
</feature>
<dbReference type="Pfam" id="PF00149">
    <property type="entry name" value="Metallophos"/>
    <property type="match status" value="1"/>
</dbReference>
<evidence type="ECO:0000313" key="7">
    <source>
        <dbReference type="EMBL" id="OZG57676.1"/>
    </source>
</evidence>
<dbReference type="Gene3D" id="2.60.40.1080">
    <property type="match status" value="2"/>
</dbReference>
<feature type="transmembrane region" description="Helical" evidence="3">
    <location>
        <begin position="943"/>
        <end position="965"/>
    </location>
</feature>
<dbReference type="Pfam" id="PF02872">
    <property type="entry name" value="5_nucleotid_C"/>
    <property type="match status" value="1"/>
</dbReference>
<evidence type="ECO:0000256" key="3">
    <source>
        <dbReference type="SAM" id="Phobius"/>
    </source>
</evidence>
<keyword evidence="3" id="KW-0472">Membrane</keyword>
<evidence type="ECO:0000259" key="5">
    <source>
        <dbReference type="Pfam" id="PF00149"/>
    </source>
</evidence>
<dbReference type="PANTHER" id="PTHR11575">
    <property type="entry name" value="5'-NUCLEOTIDASE-RELATED"/>
    <property type="match status" value="1"/>
</dbReference>
<dbReference type="EMBL" id="MWWV01000007">
    <property type="protein sequence ID" value="OZG57676.1"/>
    <property type="molecule type" value="Genomic_DNA"/>
</dbReference>
<dbReference type="RefSeq" id="WP_245819350.1">
    <property type="nucleotide sequence ID" value="NZ_MWWV01000007.1"/>
</dbReference>
<dbReference type="GO" id="GO:0030288">
    <property type="term" value="C:outer membrane-bounded periplasmic space"/>
    <property type="evidence" value="ECO:0007669"/>
    <property type="project" value="TreeGrafter"/>
</dbReference>
<evidence type="ECO:0000256" key="2">
    <source>
        <dbReference type="SAM" id="MobiDB-lite"/>
    </source>
</evidence>
<dbReference type="GO" id="GO:0009166">
    <property type="term" value="P:nucleotide catabolic process"/>
    <property type="evidence" value="ECO:0007669"/>
    <property type="project" value="InterPro"/>
</dbReference>
<keyword evidence="3" id="KW-0812">Transmembrane</keyword>
<evidence type="ECO:0000313" key="8">
    <source>
        <dbReference type="Proteomes" id="UP000216444"/>
    </source>
</evidence>
<gene>
    <name evidence="7" type="ORF">BTIS_1329</name>
</gene>
<reference evidence="7 8" key="1">
    <citation type="journal article" date="2017" name="BMC Genomics">
        <title>Comparative genomic and phylogenomic analyses of the Bifidobacteriaceae family.</title>
        <authorList>
            <person name="Lugli G.A."/>
            <person name="Milani C."/>
            <person name="Turroni F."/>
            <person name="Duranti S."/>
            <person name="Mancabelli L."/>
            <person name="Mangifesta M."/>
            <person name="Ferrario C."/>
            <person name="Modesto M."/>
            <person name="Mattarelli P."/>
            <person name="Jiri K."/>
            <person name="van Sinderen D."/>
            <person name="Ventura M."/>
        </authorList>
    </citation>
    <scope>NUCLEOTIDE SEQUENCE [LARGE SCALE GENOMIC DNA]</scope>
    <source>
        <strain evidence="7 8">DSM 100201</strain>
    </source>
</reference>
<evidence type="ECO:0000256" key="4">
    <source>
        <dbReference type="SAM" id="SignalP"/>
    </source>
</evidence>
<keyword evidence="8" id="KW-1185">Reference proteome</keyword>
<dbReference type="GO" id="GO:0008253">
    <property type="term" value="F:5'-nucleotidase activity"/>
    <property type="evidence" value="ECO:0007669"/>
    <property type="project" value="TreeGrafter"/>
</dbReference>
<protein>
    <submittedName>
        <fullName evidence="7">Nuclease</fullName>
    </submittedName>
</protein>
<dbReference type="InterPro" id="IPR036907">
    <property type="entry name" value="5'-Nucleotdase_C_sf"/>
</dbReference>
<dbReference type="AlphaFoldDB" id="A0A261FFM2"/>
<comment type="caution">
    <text evidence="7">The sequence shown here is derived from an EMBL/GenBank/DDBJ whole genome shotgun (WGS) entry which is preliminary data.</text>
</comment>
<dbReference type="PANTHER" id="PTHR11575:SF24">
    <property type="entry name" value="5'-NUCLEOTIDASE"/>
    <property type="match status" value="1"/>
</dbReference>
<name>A0A261FFM2_9BIFI</name>
<accession>A0A261FFM2</accession>
<evidence type="ECO:0000256" key="1">
    <source>
        <dbReference type="ARBA" id="ARBA00022729"/>
    </source>
</evidence>
<dbReference type="SUPFAM" id="SSF56300">
    <property type="entry name" value="Metallo-dependent phosphatases"/>
    <property type="match status" value="1"/>
</dbReference>
<dbReference type="InterPro" id="IPR008334">
    <property type="entry name" value="5'-Nucleotdase_C"/>
</dbReference>
<dbReference type="InterPro" id="IPR029052">
    <property type="entry name" value="Metallo-depent_PP-like"/>
</dbReference>
<sequence>MGIIKRMQGGLLATAMLLAAVVVPAQAASAAETKPAAGDTATINLLNVNDFHGRIDTGLTVPFASTVQQLKAEYPDSSLFLGAGDLIGASLFNSSIQKDQPTIDVLNALDLKASSVGNHEFDQGYADLTGRVIGAENARNAKWDYLGANVYKKGTTTPALKEYSIQNVNGVKVGVIGAVTEETSTLVSPGGIADITFGDPVEAVNRVAKQLTDGNEDNGEADVLVAEYHEGAPANEDDKTAKPTIDEQKASSPVFKHIVDDTDPSVNAIFTAHTHMKYSYTDAAHNNRPVIQTGSYAANVGQVVLNYNKTNHTVSYEKSGNVAAPTAPEGVSKADFDVQLAAADKSGVTANVKKIVDAAVAKGAEEGNKKVGSVSADITTAFKDGKRDDRGSESTMGNLVADSLLDSLSSPDRGGAEIGVVNPGGLRAEFCKTGDNASCTLAADGSITYSQANAVLPFLNNLWTTTLTGAQFKEALEQQWQTTTDGSTPSRPYLQLGLSHNVSYTYDPDAKQGEHITSVTVNGQPLDPAKEYRIGSFSFLLQGGDNFRAFAQGKNTKDTGLVDRDAWIEYIGKNSPLAPRYDRRAVAVTGLPTGEVKAGDSFELKFSKLTLTSLGVPAETALTAKIGDATVGTAAVKDGDSATLKVTVPADLATGDATLTVTGATDGTTVTVPLKVVAAGEQPQPIEPAIALGDENGNALESLTLKPNDEKIVRAYVKGENVEGTPVYWKSSDPTIVSFKPKDAQTGKSGARAVVGYDEQTLLAHKDGNVVITVTATVNGKELKAELPVAVRDGQVVKPALYFTDTNGKKITSLKLKKGASQKVWAVGEGKNLEGTPVYWKSSDPQIVSFAEKTDSNEAQNNTATVAFNEQTLLAHENGTVTITVTSTIDGTELKAELPVTVGEDVAVAAPNQGSPNTGASNNTTKPAAKTSRNGLAKTGADVAIVAAVVVLLVGAGFGAVRLSAKRD</sequence>
<dbReference type="SUPFAM" id="SSF55816">
    <property type="entry name" value="5'-nucleotidase (syn. UDP-sugar hydrolase), C-terminal domain"/>
    <property type="match status" value="1"/>
</dbReference>
<dbReference type="GO" id="GO:0008768">
    <property type="term" value="F:UDP-sugar diphosphatase activity"/>
    <property type="evidence" value="ECO:0007669"/>
    <property type="project" value="TreeGrafter"/>
</dbReference>
<feature type="signal peptide" evidence="4">
    <location>
        <begin position="1"/>
        <end position="27"/>
    </location>
</feature>
<proteinExistence type="predicted"/>
<evidence type="ECO:0000259" key="6">
    <source>
        <dbReference type="Pfam" id="PF02872"/>
    </source>
</evidence>
<dbReference type="InterPro" id="IPR004843">
    <property type="entry name" value="Calcineurin-like_PHP"/>
</dbReference>
<feature type="domain" description="5'-Nucleotidase C-terminal" evidence="6">
    <location>
        <begin position="385"/>
        <end position="551"/>
    </location>
</feature>